<protein>
    <submittedName>
        <fullName evidence="1">Uncharacterized protein</fullName>
    </submittedName>
</protein>
<organism evidence="1 2">
    <name type="scientific">Vararia minispora EC-137</name>
    <dbReference type="NCBI Taxonomy" id="1314806"/>
    <lineage>
        <taxon>Eukaryota</taxon>
        <taxon>Fungi</taxon>
        <taxon>Dikarya</taxon>
        <taxon>Basidiomycota</taxon>
        <taxon>Agaricomycotina</taxon>
        <taxon>Agaricomycetes</taxon>
        <taxon>Russulales</taxon>
        <taxon>Lachnocladiaceae</taxon>
        <taxon>Vararia</taxon>
    </lineage>
</organism>
<reference evidence="1" key="1">
    <citation type="submission" date="2021-02" db="EMBL/GenBank/DDBJ databases">
        <authorList>
            <consortium name="DOE Joint Genome Institute"/>
            <person name="Ahrendt S."/>
            <person name="Looney B.P."/>
            <person name="Miyauchi S."/>
            <person name="Morin E."/>
            <person name="Drula E."/>
            <person name="Courty P.E."/>
            <person name="Chicoki N."/>
            <person name="Fauchery L."/>
            <person name="Kohler A."/>
            <person name="Kuo A."/>
            <person name="Labutti K."/>
            <person name="Pangilinan J."/>
            <person name="Lipzen A."/>
            <person name="Riley R."/>
            <person name="Andreopoulos W."/>
            <person name="He G."/>
            <person name="Johnson J."/>
            <person name="Barry K.W."/>
            <person name="Grigoriev I.V."/>
            <person name="Nagy L."/>
            <person name="Hibbett D."/>
            <person name="Henrissat B."/>
            <person name="Matheny P.B."/>
            <person name="Labbe J."/>
            <person name="Martin F."/>
        </authorList>
    </citation>
    <scope>NUCLEOTIDE SEQUENCE</scope>
    <source>
        <strain evidence="1">EC-137</strain>
    </source>
</reference>
<keyword evidence="2" id="KW-1185">Reference proteome</keyword>
<gene>
    <name evidence="1" type="ORF">K488DRAFT_73205</name>
</gene>
<dbReference type="EMBL" id="MU273695">
    <property type="protein sequence ID" value="KAI0029150.1"/>
    <property type="molecule type" value="Genomic_DNA"/>
</dbReference>
<accession>A0ACB8QC19</accession>
<proteinExistence type="predicted"/>
<comment type="caution">
    <text evidence="1">The sequence shown here is derived from an EMBL/GenBank/DDBJ whole genome shotgun (WGS) entry which is preliminary data.</text>
</comment>
<evidence type="ECO:0000313" key="2">
    <source>
        <dbReference type="Proteomes" id="UP000814128"/>
    </source>
</evidence>
<evidence type="ECO:0000313" key="1">
    <source>
        <dbReference type="EMBL" id="KAI0029150.1"/>
    </source>
</evidence>
<reference evidence="1" key="2">
    <citation type="journal article" date="2022" name="New Phytol.">
        <title>Evolutionary transition to the ectomycorrhizal habit in the genomes of a hyperdiverse lineage of mushroom-forming fungi.</title>
        <authorList>
            <person name="Looney B."/>
            <person name="Miyauchi S."/>
            <person name="Morin E."/>
            <person name="Drula E."/>
            <person name="Courty P.E."/>
            <person name="Kohler A."/>
            <person name="Kuo A."/>
            <person name="LaButti K."/>
            <person name="Pangilinan J."/>
            <person name="Lipzen A."/>
            <person name="Riley R."/>
            <person name="Andreopoulos W."/>
            <person name="He G."/>
            <person name="Johnson J."/>
            <person name="Nolan M."/>
            <person name="Tritt A."/>
            <person name="Barry K.W."/>
            <person name="Grigoriev I.V."/>
            <person name="Nagy L.G."/>
            <person name="Hibbett D."/>
            <person name="Henrissat B."/>
            <person name="Matheny P.B."/>
            <person name="Labbe J."/>
            <person name="Martin F.M."/>
        </authorList>
    </citation>
    <scope>NUCLEOTIDE SEQUENCE</scope>
    <source>
        <strain evidence="1">EC-137</strain>
    </source>
</reference>
<sequence length="364" mass="39805">MSHTQFFYSNDFVTNPQPPKPTNDFFESSYESVSAPSFEAFELDLDNLGPVGDDPSLQNLFNTESFGPIRDGNPAYGTPSVFSDYDTQTVSSVTASSWYSHSQTPYNTNPNPNAFSLPQQQSFFNNGILDPLMEFSNVRIGPDYGVPHDPLAARAYAAARVHDSAAYGVMPPSPPDSQHGHPVQRARSEYQPALPRHMPRISSSSSSYSPERVPTRLPTVPHVPAILSVEDGGEMGHIDSRRKHQCPNCPRAFARAFNLKTHMETHNPNRSKPYVCPHRSCARSFSRKHDLQRHRAAIHHDQSSASSVSPPAQVAQLPKAGPAPSSTPVPAPSPSLGVQRGPRGWCDGCGKSWVGDAKTCECKS</sequence>
<dbReference type="Proteomes" id="UP000814128">
    <property type="component" value="Unassembled WGS sequence"/>
</dbReference>
<name>A0ACB8QC19_9AGAM</name>